<feature type="chain" id="PRO_5002061996" evidence="1">
    <location>
        <begin position="30"/>
        <end position="161"/>
    </location>
</feature>
<evidence type="ECO:0000313" key="2">
    <source>
        <dbReference type="EMBL" id="JAE04670.1"/>
    </source>
</evidence>
<reference evidence="2" key="2">
    <citation type="journal article" date="2015" name="Data Brief">
        <title>Shoot transcriptome of the giant reed, Arundo donax.</title>
        <authorList>
            <person name="Barrero R.A."/>
            <person name="Guerrero F.D."/>
            <person name="Moolhuijzen P."/>
            <person name="Goolsby J.A."/>
            <person name="Tidwell J."/>
            <person name="Bellgard S.E."/>
            <person name="Bellgard M.I."/>
        </authorList>
    </citation>
    <scope>NUCLEOTIDE SEQUENCE</scope>
    <source>
        <tissue evidence="2">Shoot tissue taken approximately 20 cm above the soil surface</tissue>
    </source>
</reference>
<protein>
    <submittedName>
        <fullName evidence="2">Uncharacterized protein</fullName>
    </submittedName>
</protein>
<reference evidence="2" key="1">
    <citation type="submission" date="2014-09" db="EMBL/GenBank/DDBJ databases">
        <authorList>
            <person name="Magalhaes I.L.F."/>
            <person name="Oliveira U."/>
            <person name="Santos F.R."/>
            <person name="Vidigal T.H.D.A."/>
            <person name="Brescovit A.D."/>
            <person name="Santos A.J."/>
        </authorList>
    </citation>
    <scope>NUCLEOTIDE SEQUENCE</scope>
    <source>
        <tissue evidence="2">Shoot tissue taken approximately 20 cm above the soil surface</tissue>
    </source>
</reference>
<dbReference type="EMBL" id="GBRH01193226">
    <property type="protein sequence ID" value="JAE04670.1"/>
    <property type="molecule type" value="Transcribed_RNA"/>
</dbReference>
<proteinExistence type="predicted"/>
<keyword evidence="1" id="KW-0732">Signal</keyword>
<feature type="signal peptide" evidence="1">
    <location>
        <begin position="1"/>
        <end position="29"/>
    </location>
</feature>
<accession>A0A0A9EVC2</accession>
<name>A0A0A9EVC2_ARUDO</name>
<dbReference type="AlphaFoldDB" id="A0A0A9EVC2"/>
<sequence>MEGGRGSPVVLFALIILHIVSLFAEPAAAQPFGGCQPYGSLQHRASGFAAPVTNLGNQLLPFFTTLMYSLQVKATMPILERTSHIDETDLAIYSVLHCLDRGDPGSSGRSVCSHDGLVHLLIYSREVKGAICSSLSSLSSTLNSRVRQRQGVLQNPRIPLP</sequence>
<evidence type="ECO:0000256" key="1">
    <source>
        <dbReference type="SAM" id="SignalP"/>
    </source>
</evidence>
<organism evidence="2">
    <name type="scientific">Arundo donax</name>
    <name type="common">Giant reed</name>
    <name type="synonym">Donax arundinaceus</name>
    <dbReference type="NCBI Taxonomy" id="35708"/>
    <lineage>
        <taxon>Eukaryota</taxon>
        <taxon>Viridiplantae</taxon>
        <taxon>Streptophyta</taxon>
        <taxon>Embryophyta</taxon>
        <taxon>Tracheophyta</taxon>
        <taxon>Spermatophyta</taxon>
        <taxon>Magnoliopsida</taxon>
        <taxon>Liliopsida</taxon>
        <taxon>Poales</taxon>
        <taxon>Poaceae</taxon>
        <taxon>PACMAD clade</taxon>
        <taxon>Arundinoideae</taxon>
        <taxon>Arundineae</taxon>
        <taxon>Arundo</taxon>
    </lineage>
</organism>